<evidence type="ECO:0000313" key="6">
    <source>
        <dbReference type="Proteomes" id="UP000251666"/>
    </source>
</evidence>
<dbReference type="InterPro" id="IPR023027">
    <property type="entry name" value="Mannitol_DH_CS"/>
</dbReference>
<reference evidence="6" key="1">
    <citation type="journal article" date="2021" name="Front. Microbiol.">
        <title>Genomic Analysis of the 1-Aminocyclopropane-1-Carboxylate Deaminase-Producing Pseudomonas thivervalensis SC5 Reveals Its Multifaceted Roles in Soil and in Beneficial Interactions With Plants.</title>
        <authorList>
            <person name="Nascimento F.X."/>
            <person name="Uron P."/>
            <person name="Glick B.R."/>
            <person name="Giachini A."/>
            <person name="Rossi M.J."/>
        </authorList>
    </citation>
    <scope>NUCLEOTIDE SEQUENCE [LARGE SCALE GENOMIC DNA]</scope>
    <source>
        <strain evidence="6">PLM3</strain>
    </source>
</reference>
<dbReference type="InterPro" id="IPR000669">
    <property type="entry name" value="Mannitol_DH"/>
</dbReference>
<sequence length="485" mass="53773">MPVVKREPCTGTAAQIGIVHLGLGAFHRAHQAVYLQRHLNRHGNSDWGVCSANLRSNRTVVEQLREQDGRYHVAEYRDREQVTLREIGVLRQALYVGEGGQELEQLLQRMAAPQTRIVTLTVTEKGYCLSPSSGQLRREDPTIAHDIAHPHTPRSAPGIVLEALRRRRAAGIPAFTVLCCDNMPDNGQRTRQAVSALAALQDEALAQWVEQQVAFPSCMVDRIVPAMDDESFRRLAQQLDCHDRAAVVCESFSQWVVEDHFPLGRPDWEVEGVQMVEDVSPFETMKLRMLNGSHSLLAYVGLLAGHESVFDAVSDGRLARLIERYMAEEAAPTLDMPAGIDLAAYAQDLRARFANDSLQHRLRQIAMDGSQKLPQRWLLGAQQLLDQGRGIDCIALGIAAWIHYCTQPLPGRPAHTIDDPLSATFADLAGRFEGASRVNAFLDLDEVFPPQLAARAAFRDAVHHAYRALVRDGVDSLLPPLAVPN</sequence>
<evidence type="ECO:0000259" key="4">
    <source>
        <dbReference type="Pfam" id="PF08125"/>
    </source>
</evidence>
<dbReference type="InterPro" id="IPR013118">
    <property type="entry name" value="Mannitol_DH_C"/>
</dbReference>
<dbReference type="RefSeq" id="WP_208666726.1">
    <property type="nucleotide sequence ID" value="NZ_CP022201.1"/>
</dbReference>
<keyword evidence="2" id="KW-0520">NAD</keyword>
<evidence type="ECO:0000256" key="1">
    <source>
        <dbReference type="ARBA" id="ARBA00023002"/>
    </source>
</evidence>
<protein>
    <submittedName>
        <fullName evidence="5">Mannitol dehydrogenase</fullName>
    </submittedName>
</protein>
<dbReference type="PANTHER" id="PTHR43362">
    <property type="entry name" value="MANNITOL DEHYDROGENASE DSF1-RELATED"/>
    <property type="match status" value="1"/>
</dbReference>
<dbReference type="EMBL" id="CP022202">
    <property type="protein sequence ID" value="AXA59823.1"/>
    <property type="molecule type" value="Genomic_DNA"/>
</dbReference>
<feature type="domain" description="Mannitol dehydrogenase C-terminal" evidence="4">
    <location>
        <begin position="278"/>
        <end position="469"/>
    </location>
</feature>
<dbReference type="InterPro" id="IPR013328">
    <property type="entry name" value="6PGD_dom2"/>
</dbReference>
<dbReference type="GO" id="GO:0019594">
    <property type="term" value="P:mannitol metabolic process"/>
    <property type="evidence" value="ECO:0007669"/>
    <property type="project" value="InterPro"/>
</dbReference>
<evidence type="ECO:0000259" key="3">
    <source>
        <dbReference type="Pfam" id="PF01232"/>
    </source>
</evidence>
<keyword evidence="1" id="KW-0560">Oxidoreductase</keyword>
<proteinExistence type="predicted"/>
<accession>A0A2Z4Z8P8</accession>
<dbReference type="Proteomes" id="UP000251666">
    <property type="component" value="Chromosome"/>
</dbReference>
<dbReference type="PRINTS" id="PR00084">
    <property type="entry name" value="MTLDHDRGNASE"/>
</dbReference>
<gene>
    <name evidence="5" type="ORF">CEQ51_06985</name>
</gene>
<organism evidence="5 6">
    <name type="scientific">Pseudomonas thivervalensis</name>
    <dbReference type="NCBI Taxonomy" id="86265"/>
    <lineage>
        <taxon>Bacteria</taxon>
        <taxon>Pseudomonadati</taxon>
        <taxon>Pseudomonadota</taxon>
        <taxon>Gammaproteobacteria</taxon>
        <taxon>Pseudomonadales</taxon>
        <taxon>Pseudomonadaceae</taxon>
        <taxon>Pseudomonas</taxon>
    </lineage>
</organism>
<dbReference type="InterPro" id="IPR013131">
    <property type="entry name" value="Mannitol_DH_N"/>
</dbReference>
<dbReference type="InterPro" id="IPR008927">
    <property type="entry name" value="6-PGluconate_DH-like_C_sf"/>
</dbReference>
<dbReference type="GO" id="GO:0016616">
    <property type="term" value="F:oxidoreductase activity, acting on the CH-OH group of donors, NAD or NADP as acceptor"/>
    <property type="evidence" value="ECO:0007669"/>
    <property type="project" value="TreeGrafter"/>
</dbReference>
<dbReference type="PROSITE" id="PS00974">
    <property type="entry name" value="MANNITOL_DHGENASE"/>
    <property type="match status" value="1"/>
</dbReference>
<dbReference type="InterPro" id="IPR036291">
    <property type="entry name" value="NAD(P)-bd_dom_sf"/>
</dbReference>
<dbReference type="AlphaFoldDB" id="A0A2Z4Z8P8"/>
<dbReference type="Pfam" id="PF01232">
    <property type="entry name" value="Mannitol_dh"/>
    <property type="match status" value="1"/>
</dbReference>
<dbReference type="InterPro" id="IPR050988">
    <property type="entry name" value="Mannitol_DH/Oxidoreductase"/>
</dbReference>
<dbReference type="SUPFAM" id="SSF48179">
    <property type="entry name" value="6-phosphogluconate dehydrogenase C-terminal domain-like"/>
    <property type="match status" value="1"/>
</dbReference>
<dbReference type="Gene3D" id="1.10.1040.10">
    <property type="entry name" value="N-(1-d-carboxylethyl)-l-norvaline Dehydrogenase, domain 2"/>
    <property type="match status" value="1"/>
</dbReference>
<evidence type="ECO:0000256" key="2">
    <source>
        <dbReference type="ARBA" id="ARBA00023027"/>
    </source>
</evidence>
<dbReference type="KEGG" id="pthv:CE140_07145"/>
<feature type="domain" description="Mannitol dehydrogenase N-terminal" evidence="3">
    <location>
        <begin position="17"/>
        <end position="269"/>
    </location>
</feature>
<dbReference type="SUPFAM" id="SSF51735">
    <property type="entry name" value="NAD(P)-binding Rossmann-fold domains"/>
    <property type="match status" value="1"/>
</dbReference>
<dbReference type="Gene3D" id="3.40.50.720">
    <property type="entry name" value="NAD(P)-binding Rossmann-like Domain"/>
    <property type="match status" value="1"/>
</dbReference>
<dbReference type="PANTHER" id="PTHR43362:SF1">
    <property type="entry name" value="MANNITOL DEHYDROGENASE 2-RELATED"/>
    <property type="match status" value="1"/>
</dbReference>
<dbReference type="Pfam" id="PF08125">
    <property type="entry name" value="Mannitol_dh_C"/>
    <property type="match status" value="1"/>
</dbReference>
<keyword evidence="6" id="KW-1185">Reference proteome</keyword>
<evidence type="ECO:0000313" key="5">
    <source>
        <dbReference type="EMBL" id="AXA59823.1"/>
    </source>
</evidence>
<name>A0A2Z4Z8P8_9PSED</name>